<evidence type="ECO:0000313" key="2">
    <source>
        <dbReference type="Proteomes" id="UP000029733"/>
    </source>
</evidence>
<dbReference type="Proteomes" id="UP000029733">
    <property type="component" value="Unassembled WGS sequence"/>
</dbReference>
<accession>A0A4U8TC42</accession>
<name>A0A4U8TC42_9HELI</name>
<sequence>MNYGLVFCAILARKKYASPPPPHNSTQPRTSPYLAFIRIRKGSDTYNRLKTAKRQWLVYRQVLELSIFKSAYYFSCYIFYALKKRLSYFSLFSPPPPLYGSGVKNL</sequence>
<dbReference type="RefSeq" id="WP_138109828.1">
    <property type="nucleotide sequence ID" value="NZ_JRPR02000002.1"/>
</dbReference>
<reference evidence="1 2" key="1">
    <citation type="journal article" date="2014" name="Genome Announc.">
        <title>Draft genome sequences of eight enterohepatic helicobacter species isolated from both laboratory and wild rodents.</title>
        <authorList>
            <person name="Sheh A."/>
            <person name="Shen Z."/>
            <person name="Fox J.G."/>
        </authorList>
    </citation>
    <scope>NUCLEOTIDE SEQUENCE [LARGE SCALE GENOMIC DNA]</scope>
    <source>
        <strain evidence="1 2">MIT 09-6949</strain>
    </source>
</reference>
<gene>
    <name evidence="1" type="ORF">LS71_004185</name>
</gene>
<comment type="caution">
    <text evidence="1">The sequence shown here is derived from an EMBL/GenBank/DDBJ whole genome shotgun (WGS) entry which is preliminary data.</text>
</comment>
<organism evidence="1 2">
    <name type="scientific">Helicobacter jaachi</name>
    <dbReference type="NCBI Taxonomy" id="1677920"/>
    <lineage>
        <taxon>Bacteria</taxon>
        <taxon>Pseudomonadati</taxon>
        <taxon>Campylobacterota</taxon>
        <taxon>Epsilonproteobacteria</taxon>
        <taxon>Campylobacterales</taxon>
        <taxon>Helicobacteraceae</taxon>
        <taxon>Helicobacter</taxon>
    </lineage>
</organism>
<dbReference type="AlphaFoldDB" id="A0A4U8TC42"/>
<proteinExistence type="predicted"/>
<protein>
    <submittedName>
        <fullName evidence="1">Uncharacterized protein</fullName>
    </submittedName>
</protein>
<dbReference type="EMBL" id="JRPR02000002">
    <property type="protein sequence ID" value="TLD96808.1"/>
    <property type="molecule type" value="Genomic_DNA"/>
</dbReference>
<evidence type="ECO:0000313" key="1">
    <source>
        <dbReference type="EMBL" id="TLD96808.1"/>
    </source>
</evidence>
<keyword evidence="2" id="KW-1185">Reference proteome</keyword>